<feature type="transmembrane region" description="Helical" evidence="6">
    <location>
        <begin position="356"/>
        <end position="375"/>
    </location>
</feature>
<keyword evidence="3 6" id="KW-0812">Transmembrane</keyword>
<feature type="transmembrane region" description="Helical" evidence="6">
    <location>
        <begin position="290"/>
        <end position="310"/>
    </location>
</feature>
<keyword evidence="6" id="KW-0050">Antiport</keyword>
<evidence type="ECO:0000256" key="1">
    <source>
        <dbReference type="ARBA" id="ARBA00004429"/>
    </source>
</evidence>
<keyword evidence="6" id="KW-0813">Transport</keyword>
<feature type="transmembrane region" description="Helical" evidence="6">
    <location>
        <begin position="122"/>
        <end position="144"/>
    </location>
</feature>
<comment type="similarity">
    <text evidence="6">Belongs to the NhaA Na(+)/H(+) (TC 2.A.33) antiporter family.</text>
</comment>
<keyword evidence="6" id="KW-0406">Ion transport</keyword>
<feature type="transmembrane region" description="Helical" evidence="6">
    <location>
        <begin position="255"/>
        <end position="278"/>
    </location>
</feature>
<evidence type="ECO:0000256" key="5">
    <source>
        <dbReference type="ARBA" id="ARBA00023136"/>
    </source>
</evidence>
<gene>
    <name evidence="7" type="primary">nhaA_1</name>
    <name evidence="6" type="synonym">nhaA</name>
    <name evidence="7" type="ORF">GCM10023185_17410</name>
</gene>
<dbReference type="PANTHER" id="PTHR30341">
    <property type="entry name" value="SODIUM ION/PROTON ANTIPORTER NHAA-RELATED"/>
    <property type="match status" value="1"/>
</dbReference>
<proteinExistence type="inferred from homology"/>
<keyword evidence="6" id="KW-0915">Sodium</keyword>
<evidence type="ECO:0000256" key="2">
    <source>
        <dbReference type="ARBA" id="ARBA00022475"/>
    </source>
</evidence>
<name>A0ABP8IAV9_9BACT</name>
<dbReference type="Gene3D" id="1.20.1530.10">
    <property type="entry name" value="Na+/H+ antiporter like domain"/>
    <property type="match status" value="1"/>
</dbReference>
<keyword evidence="2 6" id="KW-1003">Cell membrane</keyword>
<dbReference type="PANTHER" id="PTHR30341:SF0">
    <property type="entry name" value="NA(+)_H(+) ANTIPORTER NHAA"/>
    <property type="match status" value="1"/>
</dbReference>
<accession>A0ABP8IAV9</accession>
<comment type="caution">
    <text evidence="7">The sequence shown here is derived from an EMBL/GenBank/DDBJ whole genome shotgun (WGS) entry which is preliminary data.</text>
</comment>
<dbReference type="InterPro" id="IPR004670">
    <property type="entry name" value="NhaA"/>
</dbReference>
<evidence type="ECO:0000256" key="4">
    <source>
        <dbReference type="ARBA" id="ARBA00022989"/>
    </source>
</evidence>
<feature type="transmembrane region" description="Helical" evidence="6">
    <location>
        <begin position="95"/>
        <end position="116"/>
    </location>
</feature>
<dbReference type="NCBIfam" id="NF007111">
    <property type="entry name" value="PRK09560.1"/>
    <property type="match status" value="1"/>
</dbReference>
<evidence type="ECO:0000256" key="6">
    <source>
        <dbReference type="HAMAP-Rule" id="MF_01844"/>
    </source>
</evidence>
<evidence type="ECO:0000313" key="8">
    <source>
        <dbReference type="Proteomes" id="UP001501153"/>
    </source>
</evidence>
<dbReference type="RefSeq" id="WP_345235639.1">
    <property type="nucleotide sequence ID" value="NZ_BAABGZ010000017.1"/>
</dbReference>
<comment type="subcellular location">
    <subcellularLocation>
        <location evidence="1">Cell inner membrane</location>
        <topology evidence="1">Multi-pass membrane protein</topology>
    </subcellularLocation>
    <subcellularLocation>
        <location evidence="6">Cell membrane</location>
        <topology evidence="6">Multi-pass membrane protein</topology>
    </subcellularLocation>
</comment>
<reference evidence="8" key="1">
    <citation type="journal article" date="2019" name="Int. J. Syst. Evol. Microbiol.">
        <title>The Global Catalogue of Microorganisms (GCM) 10K type strain sequencing project: providing services to taxonomists for standard genome sequencing and annotation.</title>
        <authorList>
            <consortium name="The Broad Institute Genomics Platform"/>
            <consortium name="The Broad Institute Genome Sequencing Center for Infectious Disease"/>
            <person name="Wu L."/>
            <person name="Ma J."/>
        </authorList>
    </citation>
    <scope>NUCLEOTIDE SEQUENCE [LARGE SCALE GENOMIC DNA]</scope>
    <source>
        <strain evidence="8">JCM 17923</strain>
    </source>
</reference>
<feature type="transmembrane region" description="Helical" evidence="6">
    <location>
        <begin position="156"/>
        <end position="175"/>
    </location>
</feature>
<protein>
    <recommendedName>
        <fullName evidence="6">Na(+)/H(+) antiporter NhaA</fullName>
    </recommendedName>
    <alternativeName>
        <fullName evidence="6">Sodium/proton antiporter NhaA</fullName>
    </alternativeName>
</protein>
<keyword evidence="4 6" id="KW-1133">Transmembrane helix</keyword>
<sequence length="381" mass="40093">MPIRRAFSPIRELSESGKLAGLLLILATITSLLVSNSRFGAQYLAIWEQHLGHGILYRSVGHWINDGLMTIFFFTVGLEIKREVLEGELAEPRQALLPALAAVGGVAMPALIHLALNYGTPAASGWAIPTATDIAFSLGILALLGKRVPPSLRIFLTALAIIDDLMAVLIIAVFYSSNLHWGYLGGAAGFFALLLGLNRLGVRKLTPYLLLGLALWFCVLQSGVHATVAGVLLALTIPLRRVAVLERLLQRPVSYVLLPLFALSNTTIVLGAAATVGLTSAMALGIAGGLFLGKPLGIVGVVALLVRLGWARLPEGVSWPQMLGLGFTAGIGFTMAIFIATLSFSDPAAIDVAKLAVLLGSLAAAVVGATILGLSKRSRRA</sequence>
<dbReference type="Pfam" id="PF06965">
    <property type="entry name" value="Na_H_antiport_1"/>
    <property type="match status" value="1"/>
</dbReference>
<feature type="transmembrane region" description="Helical" evidence="6">
    <location>
        <begin position="322"/>
        <end position="344"/>
    </location>
</feature>
<organism evidence="7 8">
    <name type="scientific">Hymenobacter saemangeumensis</name>
    <dbReference type="NCBI Taxonomy" id="1084522"/>
    <lineage>
        <taxon>Bacteria</taxon>
        <taxon>Pseudomonadati</taxon>
        <taxon>Bacteroidota</taxon>
        <taxon>Cytophagia</taxon>
        <taxon>Cytophagales</taxon>
        <taxon>Hymenobacteraceae</taxon>
        <taxon>Hymenobacter</taxon>
    </lineage>
</organism>
<keyword evidence="5 6" id="KW-0472">Membrane</keyword>
<dbReference type="InterPro" id="IPR023171">
    <property type="entry name" value="Na/H_antiporter_dom_sf"/>
</dbReference>
<evidence type="ECO:0000256" key="3">
    <source>
        <dbReference type="ARBA" id="ARBA00022692"/>
    </source>
</evidence>
<evidence type="ECO:0000313" key="7">
    <source>
        <dbReference type="EMBL" id="GAA4354994.1"/>
    </source>
</evidence>
<dbReference type="EMBL" id="BAABGZ010000017">
    <property type="protein sequence ID" value="GAA4354994.1"/>
    <property type="molecule type" value="Genomic_DNA"/>
</dbReference>
<keyword evidence="8" id="KW-1185">Reference proteome</keyword>
<dbReference type="Proteomes" id="UP001501153">
    <property type="component" value="Unassembled WGS sequence"/>
</dbReference>
<dbReference type="NCBIfam" id="TIGR00773">
    <property type="entry name" value="NhaA"/>
    <property type="match status" value="1"/>
</dbReference>
<dbReference type="HAMAP" id="MF_01844">
    <property type="entry name" value="NhaA"/>
    <property type="match status" value="1"/>
</dbReference>
<feature type="transmembrane region" description="Helical" evidence="6">
    <location>
        <begin position="181"/>
        <end position="197"/>
    </location>
</feature>
<comment type="function">
    <text evidence="6">Na(+)/H(+) antiporter that extrudes sodium in exchange for external protons.</text>
</comment>
<feature type="transmembrane region" description="Helical" evidence="6">
    <location>
        <begin position="209"/>
        <end position="235"/>
    </location>
</feature>
<keyword evidence="6" id="KW-0739">Sodium transport</keyword>
<comment type="catalytic activity">
    <reaction evidence="6">
        <text>Na(+)(in) + 2 H(+)(out) = Na(+)(out) + 2 H(+)(in)</text>
        <dbReference type="Rhea" id="RHEA:29251"/>
        <dbReference type="ChEBI" id="CHEBI:15378"/>
        <dbReference type="ChEBI" id="CHEBI:29101"/>
    </reaction>
</comment>